<evidence type="ECO:0000256" key="2">
    <source>
        <dbReference type="ARBA" id="ARBA00023315"/>
    </source>
</evidence>
<dbReference type="GO" id="GO:0016746">
    <property type="term" value="F:acyltransferase activity"/>
    <property type="evidence" value="ECO:0007669"/>
    <property type="project" value="UniProtKB-KW"/>
</dbReference>
<dbReference type="SUPFAM" id="SSF54637">
    <property type="entry name" value="Thioesterase/thiol ester dehydrase-isomerase"/>
    <property type="match status" value="1"/>
</dbReference>
<evidence type="ECO:0000259" key="4">
    <source>
        <dbReference type="Pfam" id="PF01575"/>
    </source>
</evidence>
<evidence type="ECO:0000259" key="3">
    <source>
        <dbReference type="Pfam" id="PF01515"/>
    </source>
</evidence>
<dbReference type="Pfam" id="PF01575">
    <property type="entry name" value="MaoC_dehydratas"/>
    <property type="match status" value="1"/>
</dbReference>
<evidence type="ECO:0000256" key="1">
    <source>
        <dbReference type="ARBA" id="ARBA00022679"/>
    </source>
</evidence>
<keyword evidence="6" id="KW-1185">Reference proteome</keyword>
<dbReference type="EMBL" id="CP014580">
    <property type="protein sequence ID" value="ANB77843.1"/>
    <property type="molecule type" value="Genomic_DNA"/>
</dbReference>
<geneLocation type="plasmid" evidence="6">
    <name>polga1</name>
</geneLocation>
<reference evidence="5 6" key="1">
    <citation type="journal article" date="2016" name="Gene">
        <title>PacBio SMRT assembly of a complex multi-replicon genome reveals chlorocatechol degradative operon in a region of genome plasticity.</title>
        <authorList>
            <person name="Ricker N."/>
            <person name="Shen S.Y."/>
            <person name="Goordial J."/>
            <person name="Jin S."/>
            <person name="Fulthorpe R.R."/>
        </authorList>
    </citation>
    <scope>NUCLEOTIDE SEQUENCE [LARGE SCALE GENOMIC DNA]</scope>
    <source>
        <strain evidence="5 6">OLGA172</strain>
        <plasmid evidence="6">polga1</plasmid>
    </source>
</reference>
<name>A0A167WNI1_9BURK</name>
<organism evidence="5 6">
    <name type="scientific">Paraburkholderia phytofirmans OLGA172</name>
    <dbReference type="NCBI Taxonomy" id="1417228"/>
    <lineage>
        <taxon>Bacteria</taxon>
        <taxon>Pseudomonadati</taxon>
        <taxon>Pseudomonadota</taxon>
        <taxon>Betaproteobacteria</taxon>
        <taxon>Burkholderiales</taxon>
        <taxon>Burkholderiaceae</taxon>
        <taxon>Paraburkholderia</taxon>
    </lineage>
</organism>
<dbReference type="NCBIfam" id="NF006045">
    <property type="entry name" value="PRK08190.1"/>
    <property type="match status" value="1"/>
</dbReference>
<dbReference type="NCBIfam" id="NF008852">
    <property type="entry name" value="PRK11890.1"/>
    <property type="match status" value="1"/>
</dbReference>
<accession>A0A167WNI1</accession>
<dbReference type="AlphaFoldDB" id="A0A167WNI1"/>
<dbReference type="PANTHER" id="PTHR43356:SF2">
    <property type="entry name" value="PHOSPHATE ACETYLTRANSFERASE"/>
    <property type="match status" value="1"/>
</dbReference>
<protein>
    <submittedName>
        <fullName evidence="5">Enoyl-CoA hydratase</fullName>
    </submittedName>
</protein>
<evidence type="ECO:0000313" key="6">
    <source>
        <dbReference type="Proteomes" id="UP000076852"/>
    </source>
</evidence>
<sequence>MNDILLRNRTFDQLEIGESASLVRLAEQTDIDLFAAMSGDVNPAHTDAIFASGDLFGHVVVQGMWTASLISAVLGTKLPGPGTIYLDQNLQFKRPVVPGDVITTTVTVKEKRVEKHIVLLDTRCTNQKGQEVLLGTATVIAPSTPVAWAQTLRPDIAVRRHDRYEAFIRNARSSPALRTAIVHPCSVDAIRAAIEARDEGLLDPLLIGPEARIRAAAEAAHISLEGVTIEAVEHSHAAAARAVELGAAGKVDALMKGSLHTDELLSAVVASSSNLRTGRRISHAYAMDVPAYSKPLIVTDAAINIAPSLEQKRDICQNAIDLLHVLGVEVPRVAVLAAEETVNPRMPTTLDAAALTVMAARGQITGALVDGPLAFDNAISLAAAQVKGINSPVAGQADILLVPDLEAGNMLAKQLMYFAGADGAGIVLGARIPIILTSRADTLRGRLASAALAKLVARHTRGGPVRS</sequence>
<dbReference type="RefSeq" id="WP_063501022.1">
    <property type="nucleotide sequence ID" value="NZ_CP014580.1"/>
</dbReference>
<dbReference type="Gene3D" id="3.10.129.10">
    <property type="entry name" value="Hotdog Thioesterase"/>
    <property type="match status" value="1"/>
</dbReference>
<proteinExistence type="predicted"/>
<dbReference type="CDD" id="cd03449">
    <property type="entry name" value="R_hydratase"/>
    <property type="match status" value="1"/>
</dbReference>
<dbReference type="KEGG" id="buz:AYM40_36435"/>
<dbReference type="InterPro" id="IPR002505">
    <property type="entry name" value="PTA_PTB"/>
</dbReference>
<dbReference type="Proteomes" id="UP000076852">
    <property type="component" value="Plasmid pOLGA1"/>
</dbReference>
<dbReference type="InterPro" id="IPR050500">
    <property type="entry name" value="Phos_Acetyltrans/Butyryltrans"/>
</dbReference>
<keyword evidence="2" id="KW-0012">Acyltransferase</keyword>
<dbReference type="InterPro" id="IPR002539">
    <property type="entry name" value="MaoC-like_dom"/>
</dbReference>
<dbReference type="SUPFAM" id="SSF53659">
    <property type="entry name" value="Isocitrate/Isopropylmalate dehydrogenase-like"/>
    <property type="match status" value="1"/>
</dbReference>
<dbReference type="InterPro" id="IPR029069">
    <property type="entry name" value="HotDog_dom_sf"/>
</dbReference>
<dbReference type="Pfam" id="PF01515">
    <property type="entry name" value="PTA_PTB"/>
    <property type="match status" value="1"/>
</dbReference>
<keyword evidence="1" id="KW-0808">Transferase</keyword>
<dbReference type="Gene3D" id="3.40.718.10">
    <property type="entry name" value="Isopropylmalate Dehydrogenase"/>
    <property type="match status" value="1"/>
</dbReference>
<feature type="domain" description="MaoC-like" evidence="4">
    <location>
        <begin position="28"/>
        <end position="117"/>
    </location>
</feature>
<dbReference type="OrthoDB" id="9774179at2"/>
<evidence type="ECO:0000313" key="5">
    <source>
        <dbReference type="EMBL" id="ANB77843.1"/>
    </source>
</evidence>
<keyword evidence="5" id="KW-0614">Plasmid</keyword>
<gene>
    <name evidence="5" type="ORF">AYM40_36435</name>
</gene>
<dbReference type="PANTHER" id="PTHR43356">
    <property type="entry name" value="PHOSPHATE ACETYLTRANSFERASE"/>
    <property type="match status" value="1"/>
</dbReference>
<feature type="domain" description="Phosphate acetyl/butaryl transferase" evidence="3">
    <location>
        <begin position="230"/>
        <end position="453"/>
    </location>
</feature>